<dbReference type="CDD" id="cd00093">
    <property type="entry name" value="HTH_XRE"/>
    <property type="match status" value="1"/>
</dbReference>
<proteinExistence type="predicted"/>
<dbReference type="PANTHER" id="PTHR46558:SF4">
    <property type="entry name" value="DNA-BIDING PHAGE PROTEIN"/>
    <property type="match status" value="1"/>
</dbReference>
<evidence type="ECO:0000259" key="3">
    <source>
        <dbReference type="PROSITE" id="PS50943"/>
    </source>
</evidence>
<keyword evidence="2" id="KW-0472">Membrane</keyword>
<organism evidence="4 5">
    <name type="scientific">Faecalicatena contorta</name>
    <dbReference type="NCBI Taxonomy" id="39482"/>
    <lineage>
        <taxon>Bacteria</taxon>
        <taxon>Bacillati</taxon>
        <taxon>Bacillota</taxon>
        <taxon>Clostridia</taxon>
        <taxon>Lachnospirales</taxon>
        <taxon>Lachnospiraceae</taxon>
        <taxon>Faecalicatena</taxon>
    </lineage>
</organism>
<dbReference type="PANTHER" id="PTHR46558">
    <property type="entry name" value="TRACRIPTIONAL REGULATORY PROTEIN-RELATED-RELATED"/>
    <property type="match status" value="1"/>
</dbReference>
<dbReference type="InterPro" id="IPR010982">
    <property type="entry name" value="Lambda_DNA-bd_dom_sf"/>
</dbReference>
<keyword evidence="1" id="KW-0238">DNA-binding</keyword>
<evidence type="ECO:0000256" key="1">
    <source>
        <dbReference type="ARBA" id="ARBA00023125"/>
    </source>
</evidence>
<reference evidence="4 5" key="1">
    <citation type="submission" date="2015-09" db="EMBL/GenBank/DDBJ databases">
        <authorList>
            <consortium name="Pathogen Informatics"/>
        </authorList>
    </citation>
    <scope>NUCLEOTIDE SEQUENCE [LARGE SCALE GENOMIC DNA]</scope>
    <source>
        <strain evidence="4 5">2789STDY5834876</strain>
    </source>
</reference>
<dbReference type="EMBL" id="CYZU01000047">
    <property type="protein sequence ID" value="CUO97210.1"/>
    <property type="molecule type" value="Genomic_DNA"/>
</dbReference>
<sequence length="199" mass="22543">MALSENIKARRTQLKMSQEYVADQLGISRQAVAKWEAGTSEPTSKNLSELASLFEMSISELVDPQTYAEEQETQEQKLSTKQRNAKMLFGRWGAVILMNAGWDGYSSGLYGTDFPYYWLAILAVGLVLLFITSKDMGKKHRLEALQIILGLSMIFSVFFLPRIIPLEQVGVTYLLADVITAICAILLSLKYWRHIWKVK</sequence>
<feature type="domain" description="HTH cro/C1-type" evidence="3">
    <location>
        <begin position="7"/>
        <end position="61"/>
    </location>
</feature>
<name>A0A174JJ84_9FIRM</name>
<dbReference type="OrthoDB" id="9801008at2"/>
<feature type="transmembrane region" description="Helical" evidence="2">
    <location>
        <begin position="114"/>
        <end position="132"/>
    </location>
</feature>
<keyword evidence="2" id="KW-1133">Transmembrane helix</keyword>
<feature type="transmembrane region" description="Helical" evidence="2">
    <location>
        <begin position="170"/>
        <end position="189"/>
    </location>
</feature>
<gene>
    <name evidence="4" type="ORF">ERS852491_03877</name>
</gene>
<dbReference type="GO" id="GO:0003677">
    <property type="term" value="F:DNA binding"/>
    <property type="evidence" value="ECO:0007669"/>
    <property type="project" value="UniProtKB-KW"/>
</dbReference>
<dbReference type="Pfam" id="PF01381">
    <property type="entry name" value="HTH_3"/>
    <property type="match status" value="1"/>
</dbReference>
<feature type="transmembrane region" description="Helical" evidence="2">
    <location>
        <begin position="144"/>
        <end position="164"/>
    </location>
</feature>
<dbReference type="Gene3D" id="1.10.260.40">
    <property type="entry name" value="lambda repressor-like DNA-binding domains"/>
    <property type="match status" value="1"/>
</dbReference>
<evidence type="ECO:0000256" key="2">
    <source>
        <dbReference type="SAM" id="Phobius"/>
    </source>
</evidence>
<evidence type="ECO:0000313" key="4">
    <source>
        <dbReference type="EMBL" id="CUO97210.1"/>
    </source>
</evidence>
<dbReference type="InterPro" id="IPR001387">
    <property type="entry name" value="Cro/C1-type_HTH"/>
</dbReference>
<dbReference type="RefSeq" id="WP_002566662.1">
    <property type="nucleotide sequence ID" value="NZ_CYZU01000047.1"/>
</dbReference>
<dbReference type="STRING" id="39482.ERS852491_03877"/>
<dbReference type="SMART" id="SM00530">
    <property type="entry name" value="HTH_XRE"/>
    <property type="match status" value="1"/>
</dbReference>
<dbReference type="Proteomes" id="UP000095544">
    <property type="component" value="Unassembled WGS sequence"/>
</dbReference>
<keyword evidence="2" id="KW-0812">Transmembrane</keyword>
<accession>A0A174JJ84</accession>
<evidence type="ECO:0000313" key="5">
    <source>
        <dbReference type="Proteomes" id="UP000095544"/>
    </source>
</evidence>
<feature type="transmembrane region" description="Helical" evidence="2">
    <location>
        <begin position="85"/>
        <end position="102"/>
    </location>
</feature>
<dbReference type="AlphaFoldDB" id="A0A174JJ84"/>
<dbReference type="SUPFAM" id="SSF47413">
    <property type="entry name" value="lambda repressor-like DNA-binding domains"/>
    <property type="match status" value="1"/>
</dbReference>
<protein>
    <submittedName>
        <fullName evidence="4">Transcriptional repressor DicA</fullName>
    </submittedName>
</protein>
<dbReference type="PROSITE" id="PS50943">
    <property type="entry name" value="HTH_CROC1"/>
    <property type="match status" value="1"/>
</dbReference>